<accession>A0A0F9G009</accession>
<keyword evidence="1" id="KW-0472">Membrane</keyword>
<evidence type="ECO:0000256" key="1">
    <source>
        <dbReference type="SAM" id="Phobius"/>
    </source>
</evidence>
<keyword evidence="1" id="KW-1133">Transmembrane helix</keyword>
<protein>
    <submittedName>
        <fullName evidence="2">Uncharacterized protein</fullName>
    </submittedName>
</protein>
<organism evidence="2">
    <name type="scientific">marine sediment metagenome</name>
    <dbReference type="NCBI Taxonomy" id="412755"/>
    <lineage>
        <taxon>unclassified sequences</taxon>
        <taxon>metagenomes</taxon>
        <taxon>ecological metagenomes</taxon>
    </lineage>
</organism>
<gene>
    <name evidence="2" type="ORF">LCGC14_2242370</name>
</gene>
<evidence type="ECO:0000313" key="2">
    <source>
        <dbReference type="EMBL" id="KKL56742.1"/>
    </source>
</evidence>
<dbReference type="AlphaFoldDB" id="A0A0F9G009"/>
<feature type="transmembrane region" description="Helical" evidence="1">
    <location>
        <begin position="6"/>
        <end position="28"/>
    </location>
</feature>
<proteinExistence type="predicted"/>
<reference evidence="2" key="1">
    <citation type="journal article" date="2015" name="Nature">
        <title>Complex archaea that bridge the gap between prokaryotes and eukaryotes.</title>
        <authorList>
            <person name="Spang A."/>
            <person name="Saw J.H."/>
            <person name="Jorgensen S.L."/>
            <person name="Zaremba-Niedzwiedzka K."/>
            <person name="Martijn J."/>
            <person name="Lind A.E."/>
            <person name="van Eijk R."/>
            <person name="Schleper C."/>
            <person name="Guy L."/>
            <person name="Ettema T.J."/>
        </authorList>
    </citation>
    <scope>NUCLEOTIDE SEQUENCE</scope>
</reference>
<comment type="caution">
    <text evidence="2">The sequence shown here is derived from an EMBL/GenBank/DDBJ whole genome shotgun (WGS) entry which is preliminary data.</text>
</comment>
<dbReference type="EMBL" id="LAZR01030393">
    <property type="protein sequence ID" value="KKL56742.1"/>
    <property type="molecule type" value="Genomic_DNA"/>
</dbReference>
<sequence>MTTELFLIAYVPLALLLIANSWLFVLNYRWHKLLKEQMTSLITKINQGMAGILVLRDED</sequence>
<name>A0A0F9G009_9ZZZZ</name>
<keyword evidence="1" id="KW-0812">Transmembrane</keyword>